<feature type="domain" description="GH16" evidence="3">
    <location>
        <begin position="45"/>
        <end position="257"/>
    </location>
</feature>
<comment type="caution">
    <text evidence="4">The sequence shown here is derived from an EMBL/GenBank/DDBJ whole genome shotgun (WGS) entry which is preliminary data.</text>
</comment>
<dbReference type="GO" id="GO:0004553">
    <property type="term" value="F:hydrolase activity, hydrolyzing O-glycosyl compounds"/>
    <property type="evidence" value="ECO:0007669"/>
    <property type="project" value="InterPro"/>
</dbReference>
<dbReference type="PANTHER" id="PTHR10963:SF55">
    <property type="entry name" value="GLYCOSIDE HYDROLASE FAMILY 16 PROTEIN"/>
    <property type="match status" value="1"/>
</dbReference>
<comment type="similarity">
    <text evidence="1">Belongs to the glycosyl hydrolase 16 family.</text>
</comment>
<evidence type="ECO:0000259" key="3">
    <source>
        <dbReference type="PROSITE" id="PS51762"/>
    </source>
</evidence>
<dbReference type="InterPro" id="IPR000757">
    <property type="entry name" value="Beta-glucanase-like"/>
</dbReference>
<keyword evidence="5" id="KW-1185">Reference proteome</keyword>
<dbReference type="Proteomes" id="UP000318578">
    <property type="component" value="Unassembled WGS sequence"/>
</dbReference>
<dbReference type="PANTHER" id="PTHR10963">
    <property type="entry name" value="GLYCOSYL HYDROLASE-RELATED"/>
    <property type="match status" value="1"/>
</dbReference>
<dbReference type="PROSITE" id="PS51762">
    <property type="entry name" value="GH16_2"/>
    <property type="match status" value="1"/>
</dbReference>
<name>A0A558AKP8_9PSEU</name>
<evidence type="ECO:0000256" key="1">
    <source>
        <dbReference type="ARBA" id="ARBA00006865"/>
    </source>
</evidence>
<evidence type="ECO:0000313" key="4">
    <source>
        <dbReference type="EMBL" id="TVT24843.1"/>
    </source>
</evidence>
<gene>
    <name evidence="4" type="ORF">FNH06_04845</name>
</gene>
<organism evidence="4 5">
    <name type="scientific">Amycolatopsis acidiphila</name>
    <dbReference type="NCBI Taxonomy" id="715473"/>
    <lineage>
        <taxon>Bacteria</taxon>
        <taxon>Bacillati</taxon>
        <taxon>Actinomycetota</taxon>
        <taxon>Actinomycetes</taxon>
        <taxon>Pseudonocardiales</taxon>
        <taxon>Pseudonocardiaceae</taxon>
        <taxon>Amycolatopsis</taxon>
    </lineage>
</organism>
<dbReference type="AlphaFoldDB" id="A0A558AKP8"/>
<dbReference type="InterPro" id="IPR013320">
    <property type="entry name" value="ConA-like_dom_sf"/>
</dbReference>
<dbReference type="EMBL" id="VJZA01000005">
    <property type="protein sequence ID" value="TVT24843.1"/>
    <property type="molecule type" value="Genomic_DNA"/>
</dbReference>
<keyword evidence="4" id="KW-0378">Hydrolase</keyword>
<evidence type="ECO:0000256" key="2">
    <source>
        <dbReference type="SAM" id="MobiDB-lite"/>
    </source>
</evidence>
<feature type="compositionally biased region" description="Polar residues" evidence="2">
    <location>
        <begin position="22"/>
        <end position="31"/>
    </location>
</feature>
<dbReference type="CDD" id="cd00413">
    <property type="entry name" value="Glyco_hydrolase_16"/>
    <property type="match status" value="1"/>
</dbReference>
<dbReference type="SUPFAM" id="SSF49899">
    <property type="entry name" value="Concanavalin A-like lectins/glucanases"/>
    <property type="match status" value="1"/>
</dbReference>
<dbReference type="GO" id="GO:0005975">
    <property type="term" value="P:carbohydrate metabolic process"/>
    <property type="evidence" value="ECO:0007669"/>
    <property type="project" value="InterPro"/>
</dbReference>
<protein>
    <submittedName>
        <fullName evidence="4">Glycoside hydrolase family 16 protein</fullName>
    </submittedName>
</protein>
<dbReference type="OrthoDB" id="273319at2"/>
<reference evidence="4 5" key="1">
    <citation type="submission" date="2019-07" db="EMBL/GenBank/DDBJ databases">
        <title>New species of Amycolatopsis and Streptomyces.</title>
        <authorList>
            <person name="Duangmal K."/>
            <person name="Teo W.F.A."/>
            <person name="Lipun K."/>
        </authorList>
    </citation>
    <scope>NUCLEOTIDE SEQUENCE [LARGE SCALE GENOMIC DNA]</scope>
    <source>
        <strain evidence="4 5">JCM 30562</strain>
    </source>
</reference>
<dbReference type="Pfam" id="PF00722">
    <property type="entry name" value="Glyco_hydro_16"/>
    <property type="match status" value="1"/>
</dbReference>
<evidence type="ECO:0000313" key="5">
    <source>
        <dbReference type="Proteomes" id="UP000318578"/>
    </source>
</evidence>
<accession>A0A558AKP8</accession>
<dbReference type="InterPro" id="IPR050546">
    <property type="entry name" value="Glycosyl_Hydrlase_16"/>
</dbReference>
<proteinExistence type="inferred from homology"/>
<dbReference type="Gene3D" id="2.60.120.200">
    <property type="match status" value="1"/>
</dbReference>
<feature type="region of interest" description="Disordered" evidence="2">
    <location>
        <begin position="15"/>
        <end position="47"/>
    </location>
</feature>
<sequence>MGTVFAVRATAARFDSSDEQDQTPALGTTAPSVIPTRPSSGEAGLDLGWQRVDGDEFDAKKLSSTRWRVYDGYNSASKETLSAKQCSLSGGVLTITGLADQAGTTCGMAWKQNRTFGRWEIRARFPAPADPAFNPVFLLWPADDANWTQTGEIDFAEEYDPARQYVQSWLHGPGNTDGGYFASEHFDMTQWHDYAVDWQSDRITLYIDGRPWGAYLDKKFIPQKPMHLVIQQNYNPKRPGTVPLESSVQIDWVRLYS</sequence>